<dbReference type="EMBL" id="PHHC01000065">
    <property type="protein sequence ID" value="PPE05317.1"/>
    <property type="molecule type" value="Genomic_DNA"/>
</dbReference>
<dbReference type="AlphaFoldDB" id="A0A2S5RDD3"/>
<gene>
    <name evidence="2" type="ORF">HCUR_00275</name>
</gene>
<accession>A0A2S5RDD3</accession>
<evidence type="ECO:0000313" key="3">
    <source>
        <dbReference type="Proteomes" id="UP000239425"/>
    </source>
</evidence>
<evidence type="ECO:0008006" key="4">
    <source>
        <dbReference type="Google" id="ProtNLM"/>
    </source>
</evidence>
<reference evidence="2 3" key="1">
    <citation type="submission" date="2017-11" db="EMBL/GenBank/DDBJ databases">
        <title>Comparative genomic analysis of Holospora spp., intranuclear symbionts of paramecia.</title>
        <authorList>
            <person name="Garushyants S.K."/>
            <person name="Beliavskaya A."/>
            <person name="Malko D.B."/>
            <person name="Logacheva M.D."/>
            <person name="Rautian M.S."/>
            <person name="Gelfand M.S."/>
        </authorList>
    </citation>
    <scope>NUCLEOTIDE SEQUENCE [LARGE SCALE GENOMIC DNA]</scope>
    <source>
        <strain evidence="3">02AZ16</strain>
    </source>
</reference>
<dbReference type="PANTHER" id="PTHR30007:SF0">
    <property type="entry name" value="TRANSPOSASE"/>
    <property type="match status" value="1"/>
</dbReference>
<comment type="caution">
    <text evidence="2">The sequence shown here is derived from an EMBL/GenBank/DDBJ whole genome shotgun (WGS) entry which is preliminary data.</text>
</comment>
<protein>
    <recommendedName>
        <fullName evidence="4">Transposase</fullName>
    </recommendedName>
</protein>
<evidence type="ECO:0000256" key="1">
    <source>
        <dbReference type="SAM" id="MobiDB-lite"/>
    </source>
</evidence>
<feature type="compositionally biased region" description="Basic and acidic residues" evidence="1">
    <location>
        <begin position="62"/>
        <end position="71"/>
    </location>
</feature>
<dbReference type="Proteomes" id="UP000239425">
    <property type="component" value="Unassembled WGS sequence"/>
</dbReference>
<feature type="region of interest" description="Disordered" evidence="1">
    <location>
        <begin position="58"/>
        <end position="91"/>
    </location>
</feature>
<evidence type="ECO:0000313" key="2">
    <source>
        <dbReference type="EMBL" id="PPE05317.1"/>
    </source>
</evidence>
<sequence>MVIEVNTRKKSGFSWRILPKDFPPYSTVHSFYQRCKIKRIWEKVISAFVKIRQIKAGGSEHPSYRRIDSHSVKTTGACEQRGIDKGKNKGT</sequence>
<name>A0A2S5RDD3_9PROT</name>
<dbReference type="PANTHER" id="PTHR30007">
    <property type="entry name" value="PHP DOMAIN PROTEIN"/>
    <property type="match status" value="1"/>
</dbReference>
<feature type="compositionally biased region" description="Basic and acidic residues" evidence="1">
    <location>
        <begin position="81"/>
        <end position="91"/>
    </location>
</feature>
<proteinExistence type="predicted"/>
<organism evidence="2 3">
    <name type="scientific">Holospora curviuscula</name>
    <dbReference type="NCBI Taxonomy" id="1082868"/>
    <lineage>
        <taxon>Bacteria</taxon>
        <taxon>Pseudomonadati</taxon>
        <taxon>Pseudomonadota</taxon>
        <taxon>Alphaproteobacteria</taxon>
        <taxon>Holosporales</taxon>
        <taxon>Holosporaceae</taxon>
        <taxon>Holospora</taxon>
    </lineage>
</organism>
<keyword evidence="3" id="KW-1185">Reference proteome</keyword>